<accession>A0A0L0FVS4</accession>
<dbReference type="Proteomes" id="UP000054560">
    <property type="component" value="Unassembled WGS sequence"/>
</dbReference>
<dbReference type="GO" id="GO:0003676">
    <property type="term" value="F:nucleic acid binding"/>
    <property type="evidence" value="ECO:0007669"/>
    <property type="project" value="InterPro"/>
</dbReference>
<keyword evidence="2" id="KW-1185">Reference proteome</keyword>
<dbReference type="SUPFAM" id="SSF54928">
    <property type="entry name" value="RNA-binding domain, RBD"/>
    <property type="match status" value="1"/>
</dbReference>
<proteinExistence type="predicted"/>
<dbReference type="GeneID" id="25907503"/>
<evidence type="ECO:0000313" key="1">
    <source>
        <dbReference type="EMBL" id="KNC80646.1"/>
    </source>
</evidence>
<dbReference type="AlphaFoldDB" id="A0A0L0FVS4"/>
<reference evidence="1 2" key="1">
    <citation type="submission" date="2011-02" db="EMBL/GenBank/DDBJ databases">
        <title>The Genome Sequence of Sphaeroforma arctica JP610.</title>
        <authorList>
            <consortium name="The Broad Institute Genome Sequencing Platform"/>
            <person name="Russ C."/>
            <person name="Cuomo C."/>
            <person name="Young S.K."/>
            <person name="Zeng Q."/>
            <person name="Gargeya S."/>
            <person name="Alvarado L."/>
            <person name="Berlin A."/>
            <person name="Chapman S.B."/>
            <person name="Chen Z."/>
            <person name="Freedman E."/>
            <person name="Gellesch M."/>
            <person name="Goldberg J."/>
            <person name="Griggs A."/>
            <person name="Gujja S."/>
            <person name="Heilman E."/>
            <person name="Heiman D."/>
            <person name="Howarth C."/>
            <person name="Mehta T."/>
            <person name="Neiman D."/>
            <person name="Pearson M."/>
            <person name="Roberts A."/>
            <person name="Saif S."/>
            <person name="Shea T."/>
            <person name="Shenoy N."/>
            <person name="Sisk P."/>
            <person name="Stolte C."/>
            <person name="Sykes S."/>
            <person name="White J."/>
            <person name="Yandava C."/>
            <person name="Burger G."/>
            <person name="Gray M.W."/>
            <person name="Holland P.W.H."/>
            <person name="King N."/>
            <person name="Lang F.B.F."/>
            <person name="Roger A.J."/>
            <person name="Ruiz-Trillo I."/>
            <person name="Haas B."/>
            <person name="Nusbaum C."/>
            <person name="Birren B."/>
        </authorList>
    </citation>
    <scope>NUCLEOTIDE SEQUENCE [LARGE SCALE GENOMIC DNA]</scope>
    <source>
        <strain evidence="1 2">JP610</strain>
    </source>
</reference>
<dbReference type="EMBL" id="KQ242124">
    <property type="protein sequence ID" value="KNC80646.1"/>
    <property type="molecule type" value="Genomic_DNA"/>
</dbReference>
<dbReference type="OrthoDB" id="45053at2759"/>
<gene>
    <name evidence="1" type="ORF">SARC_06999</name>
</gene>
<dbReference type="RefSeq" id="XP_014154548.1">
    <property type="nucleotide sequence ID" value="XM_014299073.1"/>
</dbReference>
<evidence type="ECO:0000313" key="2">
    <source>
        <dbReference type="Proteomes" id="UP000054560"/>
    </source>
</evidence>
<name>A0A0L0FVS4_9EUKA</name>
<organism evidence="1 2">
    <name type="scientific">Sphaeroforma arctica JP610</name>
    <dbReference type="NCBI Taxonomy" id="667725"/>
    <lineage>
        <taxon>Eukaryota</taxon>
        <taxon>Ichthyosporea</taxon>
        <taxon>Ichthyophonida</taxon>
        <taxon>Sphaeroforma</taxon>
    </lineage>
</organism>
<dbReference type="InterPro" id="IPR035979">
    <property type="entry name" value="RBD_domain_sf"/>
</dbReference>
<protein>
    <submittedName>
        <fullName evidence="1">Uncharacterized protein</fullName>
    </submittedName>
</protein>
<sequence>MKELSSSKAEALSNDVELTPASGLRSSIQLDPSGLRSDTVFVMGVPRGISGGVLQMMLSSIHPVLAMERDPKYNKVWAKYTDWKHALDTIVSLHQQEFKGKYLSVKFELGVDASGRPVLSRSSHNTIVRRVGEKPQKNALKETYTSKHIDIQGHTFPFPTGMYLARMISLVKTLDTNDPMMDLFTEGCTSGSKYSKEISESMAMVDCTERAIKMVLNTHPDDVSDVDVFVLGDGKRPLCAGCMHEALPDTWIYHSIDPIMDASIVYRPRISVYKKFSESFEIDSNIRSTAEAVVVIACHSHAPLQEFWDRLPSTVTKIAVAMPCCADYSELKEDPVFEFDDFEVYSPKRRICVYAQLPS</sequence>